<gene>
    <name evidence="1" type="ORF">NEMVEDRAFT_v1g197727</name>
</gene>
<evidence type="ECO:0000313" key="1">
    <source>
        <dbReference type="EMBL" id="EDO48449.1"/>
    </source>
</evidence>
<dbReference type="OMA" id="AFGVVNF"/>
<dbReference type="InParanoid" id="A7RIS2"/>
<reference evidence="1 2" key="1">
    <citation type="journal article" date="2007" name="Science">
        <title>Sea anemone genome reveals ancestral eumetazoan gene repertoire and genomic organization.</title>
        <authorList>
            <person name="Putnam N.H."/>
            <person name="Srivastava M."/>
            <person name="Hellsten U."/>
            <person name="Dirks B."/>
            <person name="Chapman J."/>
            <person name="Salamov A."/>
            <person name="Terry A."/>
            <person name="Shapiro H."/>
            <person name="Lindquist E."/>
            <person name="Kapitonov V.V."/>
            <person name="Jurka J."/>
            <person name="Genikhovich G."/>
            <person name="Grigoriev I.V."/>
            <person name="Lucas S.M."/>
            <person name="Steele R.E."/>
            <person name="Finnerty J.R."/>
            <person name="Technau U."/>
            <person name="Martindale M.Q."/>
            <person name="Rokhsar D.S."/>
        </authorList>
    </citation>
    <scope>NUCLEOTIDE SEQUENCE [LARGE SCALE GENOMIC DNA]</scope>
    <source>
        <strain evidence="2">CH2 X CH6</strain>
    </source>
</reference>
<dbReference type="HOGENOM" id="CLU_039096_1_0_1"/>
<keyword evidence="2" id="KW-1185">Reference proteome</keyword>
<dbReference type="KEGG" id="nve:5520700"/>
<dbReference type="eggNOG" id="ENOG502RXQC">
    <property type="taxonomic scope" value="Eukaryota"/>
</dbReference>
<dbReference type="InterPro" id="IPR008928">
    <property type="entry name" value="6-hairpin_glycosidase_sf"/>
</dbReference>
<protein>
    <submittedName>
        <fullName evidence="1">Uncharacterized protein</fullName>
    </submittedName>
</protein>
<accession>A7RIS2</accession>
<dbReference type="Proteomes" id="UP000001593">
    <property type="component" value="Unassembled WGS sequence"/>
</dbReference>
<dbReference type="STRING" id="45351.A7RIS2"/>
<dbReference type="SUPFAM" id="SSF48208">
    <property type="entry name" value="Six-hairpin glycosidases"/>
    <property type="match status" value="1"/>
</dbReference>
<sequence>MNDFASNTGLSSASVACRRYLWTDAFAVCNYLGLWKVTKDEKYRQLALSLVDQVHNVLGRHRSDDKRKGWISGLSEEQGKLHPTSGGLRIGKKMMERQVNEPYDDDLEWDRDGQYYHYLTKWMHAMNTVTLATSDNKYNKWAAELAQGTHEKFTYDSGGGRKRMYWKMSIDLSYPLVQSMGHHDPLDGYITYLQIQRTLRKQGTEGPDLSQQISDMSSICKGKDWVTTDPLGLGGLLCDCYRVMVMLDDNDIEGGEELLEKLLGACNTGMKSYTEGRYGNQLQRPAQYRLAFRELGLAIGLQAIDQMQNLLNENTGLITCNPRTKTLLDSLRQYEPLVETINSFWSNQNNQRASSWTGHLDINMVMWATSLMPDGFFGQTS</sequence>
<dbReference type="GO" id="GO:0005975">
    <property type="term" value="P:carbohydrate metabolic process"/>
    <property type="evidence" value="ECO:0007669"/>
    <property type="project" value="InterPro"/>
</dbReference>
<proteinExistence type="predicted"/>
<dbReference type="PhylomeDB" id="A7RIS2"/>
<evidence type="ECO:0000313" key="2">
    <source>
        <dbReference type="Proteomes" id="UP000001593"/>
    </source>
</evidence>
<dbReference type="EMBL" id="DS469513">
    <property type="protein sequence ID" value="EDO48449.1"/>
    <property type="molecule type" value="Genomic_DNA"/>
</dbReference>
<organism evidence="1 2">
    <name type="scientific">Nematostella vectensis</name>
    <name type="common">Starlet sea anemone</name>
    <dbReference type="NCBI Taxonomy" id="45351"/>
    <lineage>
        <taxon>Eukaryota</taxon>
        <taxon>Metazoa</taxon>
        <taxon>Cnidaria</taxon>
        <taxon>Anthozoa</taxon>
        <taxon>Hexacorallia</taxon>
        <taxon>Actiniaria</taxon>
        <taxon>Edwardsiidae</taxon>
        <taxon>Nematostella</taxon>
    </lineage>
</organism>
<name>A7RIS2_NEMVE</name>
<dbReference type="AlphaFoldDB" id="A7RIS2"/>